<name>A0A7I8IUD0_SPIIN</name>
<evidence type="ECO:0000313" key="1">
    <source>
        <dbReference type="EMBL" id="CAA2621742.1"/>
    </source>
</evidence>
<protein>
    <submittedName>
        <fullName evidence="1">Uncharacterized protein</fullName>
    </submittedName>
</protein>
<sequence>MIPWHLLTYKVFTFYYTFEEKPFAEFRISDQWILLHIWIIRDLWNMLVKYSSKRITKETRGSWCLLE</sequence>
<evidence type="ECO:0000313" key="2">
    <source>
        <dbReference type="Proteomes" id="UP001189122"/>
    </source>
</evidence>
<proteinExistence type="predicted"/>
<dbReference type="Proteomes" id="UP001189122">
    <property type="component" value="Unassembled WGS sequence"/>
</dbReference>
<reference evidence="1 2" key="1">
    <citation type="submission" date="2019-12" db="EMBL/GenBank/DDBJ databases">
        <authorList>
            <person name="Scholz U."/>
            <person name="Mascher M."/>
            <person name="Fiebig A."/>
        </authorList>
    </citation>
    <scope>NUCLEOTIDE SEQUENCE</scope>
</reference>
<dbReference type="AlphaFoldDB" id="A0A7I8IUD0"/>
<dbReference type="EMBL" id="CACRZD030000006">
    <property type="protein sequence ID" value="CAA6661428.1"/>
    <property type="molecule type" value="Genomic_DNA"/>
</dbReference>
<gene>
    <name evidence="1" type="ORF">SI7747_06007823</name>
</gene>
<dbReference type="EMBL" id="LR743593">
    <property type="protein sequence ID" value="CAA2621742.1"/>
    <property type="molecule type" value="Genomic_DNA"/>
</dbReference>
<organism evidence="1">
    <name type="scientific">Spirodela intermedia</name>
    <name type="common">Intermediate duckweed</name>
    <dbReference type="NCBI Taxonomy" id="51605"/>
    <lineage>
        <taxon>Eukaryota</taxon>
        <taxon>Viridiplantae</taxon>
        <taxon>Streptophyta</taxon>
        <taxon>Embryophyta</taxon>
        <taxon>Tracheophyta</taxon>
        <taxon>Spermatophyta</taxon>
        <taxon>Magnoliopsida</taxon>
        <taxon>Liliopsida</taxon>
        <taxon>Araceae</taxon>
        <taxon>Lemnoideae</taxon>
        <taxon>Spirodela</taxon>
    </lineage>
</organism>
<keyword evidence="2" id="KW-1185">Reference proteome</keyword>
<accession>A0A7I8IUD0</accession>